<dbReference type="EMBL" id="LAJY01000191">
    <property type="protein sequence ID" value="KJV09928.1"/>
    <property type="molecule type" value="Genomic_DNA"/>
</dbReference>
<accession>A0A0F3ITN8</accession>
<gene>
    <name evidence="2" type="ORF">VZ95_08370</name>
</gene>
<keyword evidence="3" id="KW-1185">Reference proteome</keyword>
<dbReference type="InterPro" id="IPR032477">
    <property type="entry name" value="Glyco_hydro_64"/>
</dbReference>
<reference evidence="2 3" key="1">
    <citation type="submission" date="2015-03" db="EMBL/GenBank/DDBJ databases">
        <title>Draft genome sequence of Elstera litoralis.</title>
        <authorList>
            <person name="Rahalkar M.C."/>
            <person name="Dhakephalkar P.K."/>
            <person name="Pore S.D."/>
            <person name="Arora P."/>
            <person name="Kapse N.G."/>
            <person name="Pandit P.S."/>
        </authorList>
    </citation>
    <scope>NUCLEOTIDE SEQUENCE [LARGE SCALE GENOMIC DNA]</scope>
    <source>
        <strain evidence="2 3">Dia-1</strain>
    </source>
</reference>
<protein>
    <recommendedName>
        <fullName evidence="1">GH64 domain-containing protein</fullName>
    </recommendedName>
</protein>
<evidence type="ECO:0000313" key="3">
    <source>
        <dbReference type="Proteomes" id="UP000033774"/>
    </source>
</evidence>
<feature type="non-terminal residue" evidence="2">
    <location>
        <position position="164"/>
    </location>
</feature>
<name>A0A0F3ITN8_9PROT</name>
<dbReference type="Gene3D" id="2.60.110.10">
    <property type="entry name" value="Thaumatin"/>
    <property type="match status" value="1"/>
</dbReference>
<sequence length="164" mass="17123">MSNSLTFEIVNDSGQDDGSVYLLLTGESIGFPTSPAQVTPAVVNLPQASGDSATSSLLNALGTSTTFVSPLTGATLPVYSFDLDTIVSGRLLISFGTAITYSGGTAPTAIQENFRWDKMEFGYPGSGADLTSLDFFGIPLQFDFIDSAGTILETATFYSSTATL</sequence>
<organism evidence="2 3">
    <name type="scientific">Elstera litoralis</name>
    <dbReference type="NCBI Taxonomy" id="552518"/>
    <lineage>
        <taxon>Bacteria</taxon>
        <taxon>Pseudomonadati</taxon>
        <taxon>Pseudomonadota</taxon>
        <taxon>Alphaproteobacteria</taxon>
        <taxon>Rhodospirillales</taxon>
        <taxon>Rhodospirillaceae</taxon>
        <taxon>Elstera</taxon>
    </lineage>
</organism>
<dbReference type="AlphaFoldDB" id="A0A0F3ITN8"/>
<dbReference type="InterPro" id="IPR037176">
    <property type="entry name" value="Osmotin/thaumatin-like_sf"/>
</dbReference>
<evidence type="ECO:0000259" key="1">
    <source>
        <dbReference type="PROSITE" id="PS52006"/>
    </source>
</evidence>
<feature type="domain" description="GH64" evidence="1">
    <location>
        <begin position="2"/>
        <end position="164"/>
    </location>
</feature>
<comment type="caution">
    <text evidence="2">The sequence shown here is derived from an EMBL/GenBank/DDBJ whole genome shotgun (WGS) entry which is preliminary data.</text>
</comment>
<dbReference type="Proteomes" id="UP000033774">
    <property type="component" value="Unassembled WGS sequence"/>
</dbReference>
<dbReference type="PROSITE" id="PS52006">
    <property type="entry name" value="GH64"/>
    <property type="match status" value="1"/>
</dbReference>
<dbReference type="RefSeq" id="WP_045775447.1">
    <property type="nucleotide sequence ID" value="NZ_LAJY01000191.1"/>
</dbReference>
<proteinExistence type="predicted"/>
<dbReference type="OrthoDB" id="5513218at2"/>
<evidence type="ECO:0000313" key="2">
    <source>
        <dbReference type="EMBL" id="KJV09928.1"/>
    </source>
</evidence>